<keyword evidence="3" id="KW-1185">Reference proteome</keyword>
<comment type="caution">
    <text evidence="2">The sequence shown here is derived from an EMBL/GenBank/DDBJ whole genome shotgun (WGS) entry which is preliminary data.</text>
</comment>
<feature type="compositionally biased region" description="Basic and acidic residues" evidence="1">
    <location>
        <begin position="84"/>
        <end position="106"/>
    </location>
</feature>
<reference evidence="2" key="1">
    <citation type="journal article" date="2023" name="Science">
        <title>Genome structures resolve the early diversification of teleost fishes.</title>
        <authorList>
            <person name="Parey E."/>
            <person name="Louis A."/>
            <person name="Montfort J."/>
            <person name="Bouchez O."/>
            <person name="Roques C."/>
            <person name="Iampietro C."/>
            <person name="Lluch J."/>
            <person name="Castinel A."/>
            <person name="Donnadieu C."/>
            <person name="Desvignes T."/>
            <person name="Floi Bucao C."/>
            <person name="Jouanno E."/>
            <person name="Wen M."/>
            <person name="Mejri S."/>
            <person name="Dirks R."/>
            <person name="Jansen H."/>
            <person name="Henkel C."/>
            <person name="Chen W.J."/>
            <person name="Zahm M."/>
            <person name="Cabau C."/>
            <person name="Klopp C."/>
            <person name="Thompson A.W."/>
            <person name="Robinson-Rechavi M."/>
            <person name="Braasch I."/>
            <person name="Lecointre G."/>
            <person name="Bobe J."/>
            <person name="Postlethwait J.H."/>
            <person name="Berthelot C."/>
            <person name="Roest Crollius H."/>
            <person name="Guiguen Y."/>
        </authorList>
    </citation>
    <scope>NUCLEOTIDE SEQUENCE</scope>
    <source>
        <strain evidence="2">WJC10195</strain>
    </source>
</reference>
<sequence>MKKTTKTRPPPGWDVGLGSRGRNPWPSRDNKRRLPARGTTSSPRAGASMGRRRGTARPVSNAEVGRPREVPTGRFPPPTQTPLNREDHPGNKEGVNGERDTSRKKELFSTNAADFLSLFRPADTHHFNCPISTLSPVSVPRTRGMNSMISNRFQRQTLSLSLIQ</sequence>
<organism evidence="2 3">
    <name type="scientific">Synaphobranchus kaupii</name>
    <name type="common">Kaup's arrowtooth eel</name>
    <dbReference type="NCBI Taxonomy" id="118154"/>
    <lineage>
        <taxon>Eukaryota</taxon>
        <taxon>Metazoa</taxon>
        <taxon>Chordata</taxon>
        <taxon>Craniata</taxon>
        <taxon>Vertebrata</taxon>
        <taxon>Euteleostomi</taxon>
        <taxon>Actinopterygii</taxon>
        <taxon>Neopterygii</taxon>
        <taxon>Teleostei</taxon>
        <taxon>Anguilliformes</taxon>
        <taxon>Synaphobranchidae</taxon>
        <taxon>Synaphobranchus</taxon>
    </lineage>
</organism>
<evidence type="ECO:0000313" key="2">
    <source>
        <dbReference type="EMBL" id="KAJ8365216.1"/>
    </source>
</evidence>
<dbReference type="Proteomes" id="UP001152622">
    <property type="component" value="Chromosome 4"/>
</dbReference>
<gene>
    <name evidence="2" type="ORF">SKAU_G00140470</name>
</gene>
<evidence type="ECO:0000256" key="1">
    <source>
        <dbReference type="SAM" id="MobiDB-lite"/>
    </source>
</evidence>
<dbReference type="AlphaFoldDB" id="A0A9Q1FS60"/>
<evidence type="ECO:0000313" key="3">
    <source>
        <dbReference type="Proteomes" id="UP001152622"/>
    </source>
</evidence>
<protein>
    <submittedName>
        <fullName evidence="2">Uncharacterized protein</fullName>
    </submittedName>
</protein>
<dbReference type="EMBL" id="JAINUF010000004">
    <property type="protein sequence ID" value="KAJ8365216.1"/>
    <property type="molecule type" value="Genomic_DNA"/>
</dbReference>
<feature type="region of interest" description="Disordered" evidence="1">
    <location>
        <begin position="1"/>
        <end position="106"/>
    </location>
</feature>
<accession>A0A9Q1FS60</accession>
<proteinExistence type="predicted"/>
<name>A0A9Q1FS60_SYNKA</name>